<dbReference type="AlphaFoldDB" id="A0A419RQH8"/>
<protein>
    <submittedName>
        <fullName evidence="10">EamA family transporter RarD</fullName>
    </submittedName>
</protein>
<keyword evidence="4" id="KW-1003">Cell membrane</keyword>
<name>A0A419RQH8_9SPHN</name>
<dbReference type="InterPro" id="IPR037185">
    <property type="entry name" value="EmrE-like"/>
</dbReference>
<evidence type="ECO:0000313" key="11">
    <source>
        <dbReference type="Proteomes" id="UP000285232"/>
    </source>
</evidence>
<keyword evidence="6 8" id="KW-1133">Transmembrane helix</keyword>
<feature type="transmembrane region" description="Helical" evidence="8">
    <location>
        <begin position="74"/>
        <end position="94"/>
    </location>
</feature>
<feature type="domain" description="EamA" evidence="9">
    <location>
        <begin position="12"/>
        <end position="145"/>
    </location>
</feature>
<dbReference type="PANTHER" id="PTHR22911">
    <property type="entry name" value="ACYL-MALONYL CONDENSING ENZYME-RELATED"/>
    <property type="match status" value="1"/>
</dbReference>
<dbReference type="GO" id="GO:0005886">
    <property type="term" value="C:plasma membrane"/>
    <property type="evidence" value="ECO:0007669"/>
    <property type="project" value="UniProtKB-SubCell"/>
</dbReference>
<evidence type="ECO:0000256" key="6">
    <source>
        <dbReference type="ARBA" id="ARBA00022989"/>
    </source>
</evidence>
<feature type="transmembrane region" description="Helical" evidence="8">
    <location>
        <begin position="243"/>
        <end position="263"/>
    </location>
</feature>
<keyword evidence="3" id="KW-0813">Transport</keyword>
<dbReference type="SUPFAM" id="SSF103481">
    <property type="entry name" value="Multidrug resistance efflux transporter EmrE"/>
    <property type="match status" value="2"/>
</dbReference>
<evidence type="ECO:0000256" key="2">
    <source>
        <dbReference type="ARBA" id="ARBA00007362"/>
    </source>
</evidence>
<reference evidence="10 11" key="1">
    <citation type="journal article" date="2017" name="Int. J. Syst. Evol. Microbiol.">
        <title>Erythrobacter aquimixticola sp. nov., isolated from the junction between the ocean and a freshwater spring.</title>
        <authorList>
            <person name="Park S."/>
            <person name="Jung Y.T."/>
            <person name="Choi S.J."/>
            <person name="Yoon J.H."/>
        </authorList>
    </citation>
    <scope>NUCLEOTIDE SEQUENCE [LARGE SCALE GENOMIC DNA]</scope>
    <source>
        <strain evidence="10 11">JSSK-14</strain>
    </source>
</reference>
<evidence type="ECO:0000259" key="9">
    <source>
        <dbReference type="Pfam" id="PF00892"/>
    </source>
</evidence>
<keyword evidence="7 8" id="KW-0472">Membrane</keyword>
<gene>
    <name evidence="10" type="primary">rarD</name>
    <name evidence="10" type="ORF">D6201_00415</name>
</gene>
<feature type="transmembrane region" description="Helical" evidence="8">
    <location>
        <begin position="100"/>
        <end position="123"/>
    </location>
</feature>
<proteinExistence type="inferred from homology"/>
<keyword evidence="11" id="KW-1185">Reference proteome</keyword>
<feature type="transmembrane region" description="Helical" evidence="8">
    <location>
        <begin position="130"/>
        <end position="147"/>
    </location>
</feature>
<feature type="transmembrane region" description="Helical" evidence="8">
    <location>
        <begin position="181"/>
        <end position="198"/>
    </location>
</feature>
<keyword evidence="5 8" id="KW-0812">Transmembrane</keyword>
<feature type="transmembrane region" description="Helical" evidence="8">
    <location>
        <begin position="153"/>
        <end position="169"/>
    </location>
</feature>
<evidence type="ECO:0000256" key="3">
    <source>
        <dbReference type="ARBA" id="ARBA00022448"/>
    </source>
</evidence>
<feature type="transmembrane region" description="Helical" evidence="8">
    <location>
        <begin position="41"/>
        <end position="62"/>
    </location>
</feature>
<dbReference type="Proteomes" id="UP000285232">
    <property type="component" value="Unassembled WGS sequence"/>
</dbReference>
<organism evidence="10 11">
    <name type="scientific">Aurantiacibacter aquimixticola</name>
    <dbReference type="NCBI Taxonomy" id="1958945"/>
    <lineage>
        <taxon>Bacteria</taxon>
        <taxon>Pseudomonadati</taxon>
        <taxon>Pseudomonadota</taxon>
        <taxon>Alphaproteobacteria</taxon>
        <taxon>Sphingomonadales</taxon>
        <taxon>Erythrobacteraceae</taxon>
        <taxon>Aurantiacibacter</taxon>
    </lineage>
</organism>
<dbReference type="PANTHER" id="PTHR22911:SF137">
    <property type="entry name" value="SOLUTE CARRIER FAMILY 35 MEMBER G2-RELATED"/>
    <property type="match status" value="1"/>
</dbReference>
<comment type="similarity">
    <text evidence="2">Belongs to the EamA transporter family.</text>
</comment>
<feature type="transmembrane region" description="Helical" evidence="8">
    <location>
        <begin position="269"/>
        <end position="290"/>
    </location>
</feature>
<dbReference type="Pfam" id="PF00892">
    <property type="entry name" value="EamA"/>
    <property type="match status" value="1"/>
</dbReference>
<evidence type="ECO:0000313" key="10">
    <source>
        <dbReference type="EMBL" id="RJY08020.1"/>
    </source>
</evidence>
<dbReference type="InterPro" id="IPR004626">
    <property type="entry name" value="RarD"/>
</dbReference>
<feature type="transmembrane region" description="Helical" evidence="8">
    <location>
        <begin position="12"/>
        <end position="35"/>
    </location>
</feature>
<dbReference type="OrthoDB" id="369870at2"/>
<comment type="subcellular location">
    <subcellularLocation>
        <location evidence="1">Cell membrane</location>
        <topology evidence="1">Multi-pass membrane protein</topology>
    </subcellularLocation>
</comment>
<dbReference type="NCBIfam" id="TIGR00688">
    <property type="entry name" value="rarD"/>
    <property type="match status" value="1"/>
</dbReference>
<feature type="transmembrane region" description="Helical" evidence="8">
    <location>
        <begin position="218"/>
        <end position="236"/>
    </location>
</feature>
<evidence type="ECO:0000256" key="1">
    <source>
        <dbReference type="ARBA" id="ARBA00004651"/>
    </source>
</evidence>
<accession>A0A419RQH8</accession>
<dbReference type="InterPro" id="IPR000620">
    <property type="entry name" value="EamA_dom"/>
</dbReference>
<evidence type="ECO:0000256" key="8">
    <source>
        <dbReference type="SAM" id="Phobius"/>
    </source>
</evidence>
<evidence type="ECO:0000256" key="7">
    <source>
        <dbReference type="ARBA" id="ARBA00023136"/>
    </source>
</evidence>
<dbReference type="EMBL" id="RAHX01000001">
    <property type="protein sequence ID" value="RJY08020.1"/>
    <property type="molecule type" value="Genomic_DNA"/>
</dbReference>
<sequence>MTDGDISRGRALAYGLGAHLFWGSMPLYLLLVQAVPAGEYVAWRTLLTLPICLAVVWHLGRAEHLKKCLTDRTTLLKLLASSALIAINWWVYVWAIQSEYVYAASLGYYILPIVIMVLGLVFLGERLSRLQWCAVGLAAIGVAALASGALTTLWISLVLGLSFAFYGLIRKTVAAGPLEGLTVEAIILLPLVLAYLGWSAATEDGLAFGRDGWETVGILLGGPMTAIPLILFAAAARALPYTTIGFIQFTAPTLVFLLGLTVFDEALKPAQLICFIAIWSAVAIFSWDIWRKSRASRLATAQPV</sequence>
<dbReference type="RefSeq" id="WP_120046910.1">
    <property type="nucleotide sequence ID" value="NZ_RAHX01000001.1"/>
</dbReference>
<evidence type="ECO:0000256" key="4">
    <source>
        <dbReference type="ARBA" id="ARBA00022475"/>
    </source>
</evidence>
<evidence type="ECO:0000256" key="5">
    <source>
        <dbReference type="ARBA" id="ARBA00022692"/>
    </source>
</evidence>
<comment type="caution">
    <text evidence="10">The sequence shown here is derived from an EMBL/GenBank/DDBJ whole genome shotgun (WGS) entry which is preliminary data.</text>
</comment>